<keyword evidence="2" id="KW-1185">Reference proteome</keyword>
<protein>
    <submittedName>
        <fullName evidence="1">Transposase</fullName>
    </submittedName>
</protein>
<name>A0A1S7U932_9HYPH</name>
<sequence>MIRNGLQWKDSPLQYGPLGVFDRIFAALAGKWHTVANASERPDTGAEATAR</sequence>
<dbReference type="EMBL" id="FCNP01000049">
    <property type="protein sequence ID" value="CVI63101.1"/>
    <property type="molecule type" value="Genomic_DNA"/>
</dbReference>
<dbReference type="AlphaFoldDB" id="A0A1S7U932"/>
<proteinExistence type="predicted"/>
<organism evidence="1 2">
    <name type="scientific">Agrobacterium deltaense NCPPB 1641</name>
    <dbReference type="NCBI Taxonomy" id="1183425"/>
    <lineage>
        <taxon>Bacteria</taxon>
        <taxon>Pseudomonadati</taxon>
        <taxon>Pseudomonadota</taxon>
        <taxon>Alphaproteobacteria</taxon>
        <taxon>Hyphomicrobiales</taxon>
        <taxon>Rhizobiaceae</taxon>
        <taxon>Rhizobium/Agrobacterium group</taxon>
        <taxon>Agrobacterium</taxon>
    </lineage>
</organism>
<accession>A0A1S7U932</accession>
<gene>
    <name evidence="1" type="ORF">AGR7A_pAt20095</name>
</gene>
<reference evidence="1" key="1">
    <citation type="submission" date="2016-01" db="EMBL/GenBank/DDBJ databases">
        <authorList>
            <person name="Regsiter A."/>
            <person name="william w."/>
        </authorList>
    </citation>
    <scope>NUCLEOTIDE SEQUENCE</scope>
    <source>
        <strain evidence="1">NCPPB 1641</strain>
    </source>
</reference>
<evidence type="ECO:0000313" key="2">
    <source>
        <dbReference type="Proteomes" id="UP000192140"/>
    </source>
</evidence>
<comment type="caution">
    <text evidence="1">The sequence shown here is derived from an EMBL/GenBank/DDBJ whole genome shotgun (WGS) entry which is preliminary data.</text>
</comment>
<dbReference type="Proteomes" id="UP000192140">
    <property type="component" value="Unassembled WGS sequence"/>
</dbReference>
<evidence type="ECO:0000313" key="1">
    <source>
        <dbReference type="EMBL" id="CVI63101.1"/>
    </source>
</evidence>